<dbReference type="EMBL" id="AE017226">
    <property type="protein sequence ID" value="AAS11409.1"/>
    <property type="molecule type" value="Genomic_DNA"/>
</dbReference>
<dbReference type="PaxDb" id="243275-TDE_0918"/>
<dbReference type="InterPro" id="IPR027417">
    <property type="entry name" value="P-loop_NTPase"/>
</dbReference>
<protein>
    <submittedName>
        <fullName evidence="2">Uncharacterized protein</fullName>
    </submittedName>
</protein>
<evidence type="ECO:0000313" key="2">
    <source>
        <dbReference type="EMBL" id="AAS11409.1"/>
    </source>
</evidence>
<dbReference type="KEGG" id="tde:TDE_0918"/>
<proteinExistence type="predicted"/>
<dbReference type="RefSeq" id="WP_010956838.1">
    <property type="nucleotide sequence ID" value="NC_002967.9"/>
</dbReference>
<dbReference type="AlphaFoldDB" id="Q73P81"/>
<dbReference type="Proteomes" id="UP000008212">
    <property type="component" value="Chromosome"/>
</dbReference>
<evidence type="ECO:0000313" key="3">
    <source>
        <dbReference type="Proteomes" id="UP000008212"/>
    </source>
</evidence>
<gene>
    <name evidence="2" type="ordered locus">TDE_0918</name>
</gene>
<name>Q73P81_TREDE</name>
<keyword evidence="3" id="KW-1185">Reference proteome</keyword>
<accession>Q73P81</accession>
<keyword evidence="1" id="KW-0472">Membrane</keyword>
<keyword evidence="1" id="KW-0812">Transmembrane</keyword>
<dbReference type="SUPFAM" id="SSF52540">
    <property type="entry name" value="P-loop containing nucleoside triphosphate hydrolases"/>
    <property type="match status" value="1"/>
</dbReference>
<organism evidence="2 3">
    <name type="scientific">Treponema denticola (strain ATCC 35405 / DSM 14222 / CIP 103919 / JCM 8153 / KCTC 15104)</name>
    <dbReference type="NCBI Taxonomy" id="243275"/>
    <lineage>
        <taxon>Bacteria</taxon>
        <taxon>Pseudomonadati</taxon>
        <taxon>Spirochaetota</taxon>
        <taxon>Spirochaetia</taxon>
        <taxon>Spirochaetales</taxon>
        <taxon>Treponemataceae</taxon>
        <taxon>Treponema</taxon>
    </lineage>
</organism>
<feature type="transmembrane region" description="Helical" evidence="1">
    <location>
        <begin position="160"/>
        <end position="183"/>
    </location>
</feature>
<dbReference type="GeneID" id="2740383"/>
<dbReference type="HOGENOM" id="CLU_299334_0_0_12"/>
<reference evidence="2 3" key="1">
    <citation type="journal article" date="2004" name="Proc. Natl. Acad. Sci. U.S.A.">
        <title>Comparison of the genome of the oral pathogen Treponema denticola with other spirochete genomes.</title>
        <authorList>
            <person name="Seshadri R."/>
            <person name="Myers G.S."/>
            <person name="Tettelin H."/>
            <person name="Eisen J.A."/>
            <person name="Heidelberg J.F."/>
            <person name="Dodson R.J."/>
            <person name="Davidsen T.M."/>
            <person name="DeBoy R.T."/>
            <person name="Fouts D.E."/>
            <person name="Haft D.H."/>
            <person name="Selengut J."/>
            <person name="Ren Q."/>
            <person name="Brinkac L.M."/>
            <person name="Madupu R."/>
            <person name="Kolonay J."/>
            <person name="Durkin S.A."/>
            <person name="Daugherty S.C."/>
            <person name="Shetty J."/>
            <person name="Shvartsbeyn A."/>
            <person name="Gebregeorgis E."/>
            <person name="Geer K."/>
            <person name="Tsegaye G."/>
            <person name="Malek J."/>
            <person name="Ayodeji B."/>
            <person name="Shatsman S."/>
            <person name="McLeod M.P."/>
            <person name="Smajs D."/>
            <person name="Howell J.K."/>
            <person name="Pal S."/>
            <person name="Amin A."/>
            <person name="Vashisth P."/>
            <person name="McNeill T.Z."/>
            <person name="Xiang Q."/>
            <person name="Sodergren E."/>
            <person name="Baca E."/>
            <person name="Weinstock G.M."/>
            <person name="Norris S.J."/>
            <person name="Fraser C.M."/>
            <person name="Paulsen I.T."/>
        </authorList>
    </citation>
    <scope>NUCLEOTIDE SEQUENCE [LARGE SCALE GENOMIC DNA]</scope>
    <source>
        <strain evidence="3">ATCC 35405 / DSM 14222 / CIP 103919 / JCM 8153 / KCTC 15104</strain>
    </source>
</reference>
<feature type="transmembrane region" description="Helical" evidence="1">
    <location>
        <begin position="189"/>
        <end position="207"/>
    </location>
</feature>
<evidence type="ECO:0000256" key="1">
    <source>
        <dbReference type="SAM" id="Phobius"/>
    </source>
</evidence>
<sequence length="1208" mass="142708">MKIIKQIFKKNKSLKRDNVIPAKQDIILFNNSPIGNSNNDIFDLKIKAQAVKKAIDEKANTVALIGEYGSGKSSLTNILYEDNKECFEKPIYINLWDCVCKHDNETSKNQNQIDIFTKSFLYQFAAGYGNKSFSKYINQRLSKNYGKLSLSTSGWKGTKFLIGIALFLFLVLFIGKIPISIPIRNCNITIPYQLSLFLSLILLWFTLKNENFLFSLWDSQGKIEPSDTDTFEVFKEIIVKLKPKLKKRLIIIEDLDRTDDAFIVISLLKELYRFINLLSDDEKNKYVFIVSLKSEESLVSQKSNNENKESLSIYSKIFDYTVWIRPLHFENIKDIFKQLLECQRFDEDTVKNILPQLYWIMQGEGLSIREIKDRLNETFLLYSSLHNRDSSKDSVSYKKCAAVVYLQRQYPKIFQKLIQEEKRFSEYVNNFYYNDSKLDISIFDSENNAISAEERKEKEMFDNDFSKMFENKDIENDYSMYFYNYPSNAYIKTSEEKTVYDAIIKNDVVFIAAENNKKIIQKVVTEKESKVIYDACNELVEYKRFYGEIVFEFEEIFEAAFQKQKYYTMKSIFEFIKNNIEPNKSIVYGAKICSYNCIKNNEEQRNTLIKFLIEKIIEEYNKKGNVEFIEGCRISVINYFPKNIGKFKDIFLNSALPIIDISTINLIKDNSDIFNCLNFESLNSSNYKDFFLFLEDKIFTEEEKENLVDCLTKITNFESFSDIGINLKNLLTKHKIFKSELFNIIYEELKENAKEEIIDYVQAVGCFNLTADNLKQINDLYTGSITDIDLIESLEKNNLFNSSVYSRIKINNFDSFDFDAEWIQKNISEIAKIIYNEDSTLIYKLREKFIENQKISKIYQLFNEPFEFLRSEEIDLIESSDLYWATDFDRIQLSHIDLYSNYCNQKELQSDQLFSFFKSLFFHDNTSNRITDKDLINDLLSKINFSVCKFNLLTIEQQNKIIDVFMPILNLDDYKSAMEFIQKIKCHIDKLDSSIQKNISIGEEIFDVYIEICNDISAPTEIVLEFLNTQKINSSLTEAITLKLYEKEYFVPYIIGKSLFENQFFYDHNIPLIEFYKAYCKSVNYFELVKNSDLINKFYEQELYNSNLDMERIKPFMKFRQTYKLLELTLFLLRDNTDRKKYISEITHINSYGDSKQFISLITQEPYIELFHNDVELRNIVKEKLWEIDPTGKAKKRCFKKNFYKSIR</sequence>
<dbReference type="PATRIC" id="fig|243275.7.peg.887"/>
<keyword evidence="1" id="KW-1133">Transmembrane helix</keyword>